<comment type="caution">
    <text evidence="7">The sequence shown here is derived from an EMBL/GenBank/DDBJ whole genome shotgun (WGS) entry which is preliminary data.</text>
</comment>
<evidence type="ECO:0000256" key="2">
    <source>
        <dbReference type="ARBA" id="ARBA00023242"/>
    </source>
</evidence>
<dbReference type="PANTHER" id="PTHR46172:SF1">
    <property type="entry name" value="DNA POLYMERASE EPSILON SUBUNIT 3"/>
    <property type="match status" value="1"/>
</dbReference>
<proteinExistence type="predicted"/>
<feature type="region of interest" description="Disordered" evidence="5">
    <location>
        <begin position="235"/>
        <end position="256"/>
    </location>
</feature>
<evidence type="ECO:0000256" key="1">
    <source>
        <dbReference type="ARBA" id="ARBA00004123"/>
    </source>
</evidence>
<accession>A0A8H5HQB1</accession>
<feature type="region of interest" description="Disordered" evidence="5">
    <location>
        <begin position="111"/>
        <end position="185"/>
    </location>
</feature>
<dbReference type="InterPro" id="IPR003958">
    <property type="entry name" value="CBFA_NFYB_domain"/>
</dbReference>
<dbReference type="GO" id="GO:0031490">
    <property type="term" value="F:chromatin DNA binding"/>
    <property type="evidence" value="ECO:0007669"/>
    <property type="project" value="TreeGrafter"/>
</dbReference>
<dbReference type="Pfam" id="PF00808">
    <property type="entry name" value="CBFD_NFYB_HMF"/>
    <property type="match status" value="1"/>
</dbReference>
<keyword evidence="8" id="KW-1185">Reference proteome</keyword>
<organism evidence="7 8">
    <name type="scientific">Collybiopsis confluens</name>
    <dbReference type="NCBI Taxonomy" id="2823264"/>
    <lineage>
        <taxon>Eukaryota</taxon>
        <taxon>Fungi</taxon>
        <taxon>Dikarya</taxon>
        <taxon>Basidiomycota</taxon>
        <taxon>Agaricomycotina</taxon>
        <taxon>Agaricomycetes</taxon>
        <taxon>Agaricomycetidae</taxon>
        <taxon>Agaricales</taxon>
        <taxon>Marasmiineae</taxon>
        <taxon>Omphalotaceae</taxon>
        <taxon>Collybiopsis</taxon>
    </lineage>
</organism>
<protein>
    <recommendedName>
        <fullName evidence="3">DNA polymerase epsilon subunit D</fullName>
    </recommendedName>
    <alternativeName>
        <fullName evidence="4">DNA polymerase II subunit D</fullName>
    </alternativeName>
</protein>
<feature type="region of interest" description="Disordered" evidence="5">
    <location>
        <begin position="267"/>
        <end position="286"/>
    </location>
</feature>
<dbReference type="AlphaFoldDB" id="A0A8H5HQB1"/>
<dbReference type="OrthoDB" id="1707486at2759"/>
<gene>
    <name evidence="7" type="ORF">D9757_006567</name>
</gene>
<dbReference type="Gene3D" id="1.10.20.10">
    <property type="entry name" value="Histone, subunit A"/>
    <property type="match status" value="1"/>
</dbReference>
<dbReference type="Proteomes" id="UP000518752">
    <property type="component" value="Unassembled WGS sequence"/>
</dbReference>
<dbReference type="GO" id="GO:0006272">
    <property type="term" value="P:leading strand elongation"/>
    <property type="evidence" value="ECO:0007669"/>
    <property type="project" value="TreeGrafter"/>
</dbReference>
<sequence>MPRKDNPGPLSAQQQQDLVSEGIDNFELPKSIVQKIAKSALPENAKLQKEVILSLVKGSTVFINYLAATAHDVAQSKQHKSISASDVLKALELIDLSDLVEPLTAELQVYRDQGKSDKSGGTRRASTASSAITTPNPVAADGKQSAPTGNIKGKGRASNVGDLNPSVSAGPNVQSVETLPPPFTSVPLVHQSARLHSSNQENHGDAEDLSAAINKAHASAEEEMEVEYAAELNEATLDASEDVDMNDDEAGEEEEELADIVEIEAQEMREDGKGVEQRGTAAEHRV</sequence>
<dbReference type="SUPFAM" id="SSF47113">
    <property type="entry name" value="Histone-fold"/>
    <property type="match status" value="1"/>
</dbReference>
<evidence type="ECO:0000256" key="5">
    <source>
        <dbReference type="SAM" id="MobiDB-lite"/>
    </source>
</evidence>
<comment type="subcellular location">
    <subcellularLocation>
        <location evidence="1">Nucleus</location>
    </subcellularLocation>
</comment>
<feature type="compositionally biased region" description="Acidic residues" evidence="5">
    <location>
        <begin position="239"/>
        <end position="256"/>
    </location>
</feature>
<feature type="domain" description="Transcription factor CBF/NF-Y/archaeal histone" evidence="6">
    <location>
        <begin position="27"/>
        <end position="91"/>
    </location>
</feature>
<name>A0A8H5HQB1_9AGAR</name>
<dbReference type="GO" id="GO:0008622">
    <property type="term" value="C:epsilon DNA polymerase complex"/>
    <property type="evidence" value="ECO:0007669"/>
    <property type="project" value="TreeGrafter"/>
</dbReference>
<dbReference type="GO" id="GO:0031507">
    <property type="term" value="P:heterochromatin formation"/>
    <property type="evidence" value="ECO:0007669"/>
    <property type="project" value="TreeGrafter"/>
</dbReference>
<evidence type="ECO:0000256" key="3">
    <source>
        <dbReference type="ARBA" id="ARBA00039775"/>
    </source>
</evidence>
<dbReference type="GO" id="GO:0046982">
    <property type="term" value="F:protein heterodimerization activity"/>
    <property type="evidence" value="ECO:0007669"/>
    <property type="project" value="InterPro"/>
</dbReference>
<evidence type="ECO:0000313" key="7">
    <source>
        <dbReference type="EMBL" id="KAF5387552.1"/>
    </source>
</evidence>
<dbReference type="EMBL" id="JAACJN010000031">
    <property type="protein sequence ID" value="KAF5387552.1"/>
    <property type="molecule type" value="Genomic_DNA"/>
</dbReference>
<dbReference type="GO" id="GO:0008623">
    <property type="term" value="C:CHRAC"/>
    <property type="evidence" value="ECO:0007669"/>
    <property type="project" value="TreeGrafter"/>
</dbReference>
<dbReference type="PANTHER" id="PTHR46172">
    <property type="entry name" value="DNA POLYMERASE EPSILON SUBUNIT 3"/>
    <property type="match status" value="1"/>
</dbReference>
<reference evidence="7 8" key="1">
    <citation type="journal article" date="2020" name="ISME J.">
        <title>Uncovering the hidden diversity of litter-decomposition mechanisms in mushroom-forming fungi.</title>
        <authorList>
            <person name="Floudas D."/>
            <person name="Bentzer J."/>
            <person name="Ahren D."/>
            <person name="Johansson T."/>
            <person name="Persson P."/>
            <person name="Tunlid A."/>
        </authorList>
    </citation>
    <scope>NUCLEOTIDE SEQUENCE [LARGE SCALE GENOMIC DNA]</scope>
    <source>
        <strain evidence="7 8">CBS 406.79</strain>
    </source>
</reference>
<evidence type="ECO:0000313" key="8">
    <source>
        <dbReference type="Proteomes" id="UP000518752"/>
    </source>
</evidence>
<keyword evidence="2" id="KW-0539">Nucleus</keyword>
<dbReference type="InterPro" id="IPR009072">
    <property type="entry name" value="Histone-fold"/>
</dbReference>
<feature type="compositionally biased region" description="Polar residues" evidence="5">
    <location>
        <begin position="124"/>
        <end position="136"/>
    </location>
</feature>
<dbReference type="InterPro" id="IPR051377">
    <property type="entry name" value="DNA_Pol-Epsilon_Subunit"/>
</dbReference>
<dbReference type="CDD" id="cd22928">
    <property type="entry name" value="HFD_POLE3_DPB4"/>
    <property type="match status" value="1"/>
</dbReference>
<feature type="compositionally biased region" description="Polar residues" evidence="5">
    <location>
        <begin position="165"/>
        <end position="177"/>
    </location>
</feature>
<evidence type="ECO:0000256" key="4">
    <source>
        <dbReference type="ARBA" id="ARBA00042096"/>
    </source>
</evidence>
<evidence type="ECO:0000259" key="6">
    <source>
        <dbReference type="Pfam" id="PF00808"/>
    </source>
</evidence>
<dbReference type="GO" id="GO:0006974">
    <property type="term" value="P:DNA damage response"/>
    <property type="evidence" value="ECO:0007669"/>
    <property type="project" value="TreeGrafter"/>
</dbReference>